<protein>
    <submittedName>
        <fullName evidence="1">Haloacid dehalogenase-like hydrolase</fullName>
    </submittedName>
</protein>
<dbReference type="InterPro" id="IPR023214">
    <property type="entry name" value="HAD_sf"/>
</dbReference>
<name>A0ABT6GXZ0_MYCGU</name>
<proteinExistence type="predicted"/>
<comment type="caution">
    <text evidence="1">The sequence shown here is derived from an EMBL/GenBank/DDBJ whole genome shotgun (WGS) entry which is preliminary data.</text>
</comment>
<gene>
    <name evidence="1" type="ORF">MNO81_25365</name>
</gene>
<evidence type="ECO:0000313" key="2">
    <source>
        <dbReference type="Proteomes" id="UP001154266"/>
    </source>
</evidence>
<dbReference type="Pfam" id="PF12710">
    <property type="entry name" value="HAD"/>
    <property type="match status" value="1"/>
</dbReference>
<dbReference type="EMBL" id="JAKZMO010000029">
    <property type="protein sequence ID" value="MDG5486136.1"/>
    <property type="molecule type" value="Genomic_DNA"/>
</dbReference>
<dbReference type="SUPFAM" id="SSF56784">
    <property type="entry name" value="HAD-like"/>
    <property type="match status" value="1"/>
</dbReference>
<dbReference type="RefSeq" id="WP_278223406.1">
    <property type="nucleotide sequence ID" value="NZ_JAKZMO010000029.1"/>
</dbReference>
<reference evidence="1" key="1">
    <citation type="journal article" date="2023" name="Environ. Microbiol.">
        <title>The 2-methylpropene degradation pathway in Mycobacteriaceae family strains.</title>
        <authorList>
            <person name="Helbich S."/>
            <person name="Barrantes I."/>
            <person name="Dos Anjos Borges L.G."/>
            <person name="Pieper D.H."/>
            <person name="Vainshtein Y."/>
            <person name="Sohn K."/>
            <person name="Engesser K.H."/>
        </authorList>
    </citation>
    <scope>NUCLEOTIDE SEQUENCE</scope>
    <source>
        <strain evidence="1">IBE100</strain>
    </source>
</reference>
<accession>A0ABT6GXZ0</accession>
<sequence length="306" mass="33578">MLGTWSDGPTKSAIVDFVGRVTTEGPNYVVPEERVAVFDNDGTLWCEKPIYIQLDFIVRRLAEKAAADGSLADQQPYKAAVAGDLQWFGGAITKHYQGNDTDLKVLAGGIMSLHASMTVDDHAALVGKFYAEANHPTLGRPYLNCTYTPMVELLRYLETNGFTCYIVSGGGRDFMRPVTSQIYGIPPERVVGTAQNLKFEGADGHGELLIQPALDVFDDGPEKPVRIWSRIGRRPILSAGNSNGDDEMLHYSGKPGAAAMRLVVLHDDGEREFDYTAGAERILDHADQFGWTVVSMKNDWTTVFGD</sequence>
<dbReference type="Proteomes" id="UP001154266">
    <property type="component" value="Unassembled WGS sequence"/>
</dbReference>
<dbReference type="CDD" id="cd01427">
    <property type="entry name" value="HAD_like"/>
    <property type="match status" value="1"/>
</dbReference>
<organism evidence="1 2">
    <name type="scientific">Mycolicibacterium gadium</name>
    <name type="common">Mycobacterium gadium</name>
    <dbReference type="NCBI Taxonomy" id="1794"/>
    <lineage>
        <taxon>Bacteria</taxon>
        <taxon>Bacillati</taxon>
        <taxon>Actinomycetota</taxon>
        <taxon>Actinomycetes</taxon>
        <taxon>Mycobacteriales</taxon>
        <taxon>Mycobacteriaceae</taxon>
        <taxon>Mycolicibacterium</taxon>
    </lineage>
</organism>
<dbReference type="InterPro" id="IPR036412">
    <property type="entry name" value="HAD-like_sf"/>
</dbReference>
<evidence type="ECO:0000313" key="1">
    <source>
        <dbReference type="EMBL" id="MDG5486136.1"/>
    </source>
</evidence>
<dbReference type="Gene3D" id="3.40.50.1000">
    <property type="entry name" value="HAD superfamily/HAD-like"/>
    <property type="match status" value="1"/>
</dbReference>
<keyword evidence="2" id="KW-1185">Reference proteome</keyword>